<feature type="binding site" evidence="8">
    <location>
        <begin position="74"/>
        <end position="75"/>
    </location>
    <ligand>
        <name>substrate</name>
    </ligand>
</feature>
<feature type="binding site" evidence="8">
    <location>
        <begin position="198"/>
        <end position="199"/>
    </location>
    <ligand>
        <name>substrate</name>
    </ligand>
</feature>
<dbReference type="InterPro" id="IPR018510">
    <property type="entry name" value="DAP_epimerase_AS"/>
</dbReference>
<dbReference type="InterPro" id="IPR001653">
    <property type="entry name" value="DAP_epimerase_DapF"/>
</dbReference>
<keyword evidence="8" id="KW-0963">Cytoplasm</keyword>
<name>A0A0G0HVV0_9BACT</name>
<dbReference type="GO" id="GO:0008837">
    <property type="term" value="F:diaminopimelate epimerase activity"/>
    <property type="evidence" value="ECO:0007669"/>
    <property type="project" value="UniProtKB-UniRule"/>
</dbReference>
<accession>A0A0G0HVV0</accession>
<dbReference type="Proteomes" id="UP000034430">
    <property type="component" value="Unassembled WGS sequence"/>
</dbReference>
<evidence type="ECO:0000256" key="2">
    <source>
        <dbReference type="ARBA" id="ARBA00010219"/>
    </source>
</evidence>
<dbReference type="Gene3D" id="3.10.310.10">
    <property type="entry name" value="Diaminopimelate Epimerase, Chain A, domain 1"/>
    <property type="match status" value="2"/>
</dbReference>
<dbReference type="GO" id="GO:0009089">
    <property type="term" value="P:lysine biosynthetic process via diaminopimelate"/>
    <property type="evidence" value="ECO:0007669"/>
    <property type="project" value="UniProtKB-UniRule"/>
</dbReference>
<feature type="binding site" evidence="8">
    <location>
        <position position="64"/>
    </location>
    <ligand>
        <name>substrate</name>
    </ligand>
</feature>
<dbReference type="SUPFAM" id="SSF54506">
    <property type="entry name" value="Diaminopimelate epimerase-like"/>
    <property type="match status" value="2"/>
</dbReference>
<keyword evidence="4 8" id="KW-0028">Amino-acid biosynthesis</keyword>
<dbReference type="PANTHER" id="PTHR31689:SF0">
    <property type="entry name" value="DIAMINOPIMELATE EPIMERASE"/>
    <property type="match status" value="1"/>
</dbReference>
<comment type="catalytic activity">
    <reaction evidence="7 8">
        <text>(2S,6S)-2,6-diaminopimelate = meso-2,6-diaminopimelate</text>
        <dbReference type="Rhea" id="RHEA:15393"/>
        <dbReference type="ChEBI" id="CHEBI:57609"/>
        <dbReference type="ChEBI" id="CHEBI:57791"/>
        <dbReference type="EC" id="5.1.1.7"/>
    </reaction>
</comment>
<dbReference type="Pfam" id="PF01678">
    <property type="entry name" value="DAP_epimerase"/>
    <property type="match status" value="2"/>
</dbReference>
<feature type="binding site" evidence="8">
    <location>
        <position position="180"/>
    </location>
    <ligand>
        <name>substrate</name>
    </ligand>
</feature>
<comment type="subcellular location">
    <subcellularLocation>
        <location evidence="8">Cytoplasm</location>
    </subcellularLocation>
</comment>
<evidence type="ECO:0000256" key="1">
    <source>
        <dbReference type="ARBA" id="ARBA00005196"/>
    </source>
</evidence>
<evidence type="ECO:0000256" key="9">
    <source>
        <dbReference type="PROSITE-ProRule" id="PRU10125"/>
    </source>
</evidence>
<feature type="site" description="Could be important to modulate the pK values of the two catalytic cysteine residues" evidence="8">
    <location>
        <position position="198"/>
    </location>
</feature>
<dbReference type="PANTHER" id="PTHR31689">
    <property type="entry name" value="DIAMINOPIMELATE EPIMERASE, CHLOROPLASTIC"/>
    <property type="match status" value="1"/>
</dbReference>
<comment type="pathway">
    <text evidence="1 8">Amino-acid biosynthesis; L-lysine biosynthesis via DAP pathway; DL-2,6-diaminopimelate from LL-2,6-diaminopimelate: step 1/1.</text>
</comment>
<dbReference type="UniPathway" id="UPA00034">
    <property type="reaction ID" value="UER00025"/>
</dbReference>
<dbReference type="PROSITE" id="PS01326">
    <property type="entry name" value="DAP_EPIMERASE"/>
    <property type="match status" value="1"/>
</dbReference>
<keyword evidence="6 8" id="KW-0413">Isomerase</keyword>
<evidence type="ECO:0000256" key="4">
    <source>
        <dbReference type="ARBA" id="ARBA00022605"/>
    </source>
</evidence>
<feature type="active site" description="Proton donor" evidence="8">
    <location>
        <position position="73"/>
    </location>
</feature>
<dbReference type="PATRIC" id="fig|1619028.3.peg.232"/>
<gene>
    <name evidence="8" type="primary">dapF</name>
    <name evidence="10" type="ORF">US65_C0013G0007</name>
</gene>
<reference evidence="10 11" key="1">
    <citation type="journal article" date="2015" name="Nature">
        <title>rRNA introns, odd ribosomes, and small enigmatic genomes across a large radiation of phyla.</title>
        <authorList>
            <person name="Brown C.T."/>
            <person name="Hug L.A."/>
            <person name="Thomas B.C."/>
            <person name="Sharon I."/>
            <person name="Castelle C.J."/>
            <person name="Singh A."/>
            <person name="Wilkins M.J."/>
            <person name="Williams K.H."/>
            <person name="Banfield J.F."/>
        </authorList>
    </citation>
    <scope>NUCLEOTIDE SEQUENCE [LARGE SCALE GENOMIC DNA]</scope>
</reference>
<comment type="caution">
    <text evidence="8">Lacks conserved residue(s) required for the propagation of feature annotation.</text>
</comment>
<evidence type="ECO:0000256" key="3">
    <source>
        <dbReference type="ARBA" id="ARBA00013080"/>
    </source>
</evidence>
<organism evidence="10 11">
    <name type="scientific">Candidatus Yanofskybacteria bacterium GW2011_GWC2_37_9</name>
    <dbReference type="NCBI Taxonomy" id="1619028"/>
    <lineage>
        <taxon>Bacteria</taxon>
        <taxon>Candidatus Yanofskyibacteriota</taxon>
    </lineage>
</organism>
<feature type="binding site" evidence="8">
    <location>
        <begin position="208"/>
        <end position="209"/>
    </location>
    <ligand>
        <name>substrate</name>
    </ligand>
</feature>
<dbReference type="EC" id="5.1.1.7" evidence="3 8"/>
<sequence>MKEFYKYHGAGNDFIMIDNLKKNSSVIDVNKIKLLCDRHFGIGADGLILLESSDKADCFMNYYNADGTAAEMCGNGVRCVAKFFMEQTKSKPQELSIDTRTGIKKVICNADGSFSVNMGAPAFSHPDFPNIPLMLENILFEFVSMGNPHAVGMVKNINEVDISLIGPKIENDSHFPNKINIELVEKIAYDHFRVKVWERGSRTTLSCGSGACAVYAILKKEDKNIKQITLEFPGGNLILESGENRNGSPKDIWLTGPTKCVFKGKMES</sequence>
<evidence type="ECO:0000256" key="6">
    <source>
        <dbReference type="ARBA" id="ARBA00023235"/>
    </source>
</evidence>
<evidence type="ECO:0000256" key="5">
    <source>
        <dbReference type="ARBA" id="ARBA00023154"/>
    </source>
</evidence>
<comment type="caution">
    <text evidence="10">The sequence shown here is derived from an EMBL/GenBank/DDBJ whole genome shotgun (WGS) entry which is preliminary data.</text>
</comment>
<feature type="active site" description="Proton acceptor" evidence="8">
    <location>
        <position position="207"/>
    </location>
</feature>
<keyword evidence="5 8" id="KW-0457">Lysine biosynthesis</keyword>
<evidence type="ECO:0000256" key="7">
    <source>
        <dbReference type="ARBA" id="ARBA00051712"/>
    </source>
</evidence>
<comment type="function">
    <text evidence="8">Catalyzes the stereoinversion of LL-2,6-diaminopimelate (L,L-DAP) to meso-diaminopimelate (meso-DAP), a precursor of L-lysine and an essential component of the bacterial peptidoglycan.</text>
</comment>
<protein>
    <recommendedName>
        <fullName evidence="3 8">Diaminopimelate epimerase</fullName>
        <shortName evidence="8">DAP epimerase</shortName>
        <ecNumber evidence="3 8">5.1.1.7</ecNumber>
    </recommendedName>
    <alternativeName>
        <fullName evidence="8">PLP-independent amino acid racemase</fullName>
    </alternativeName>
</protein>
<evidence type="ECO:0000313" key="10">
    <source>
        <dbReference type="EMBL" id="KKQ47263.1"/>
    </source>
</evidence>
<dbReference type="NCBIfam" id="TIGR00652">
    <property type="entry name" value="DapF"/>
    <property type="match status" value="1"/>
</dbReference>
<dbReference type="HAMAP" id="MF_00197">
    <property type="entry name" value="DAP_epimerase"/>
    <property type="match status" value="1"/>
</dbReference>
<feature type="site" description="Could be important to modulate the pK values of the two catalytic cysteine residues" evidence="8">
    <location>
        <position position="149"/>
    </location>
</feature>
<comment type="similarity">
    <text evidence="2 8">Belongs to the diaminopimelate epimerase family.</text>
</comment>
<dbReference type="GO" id="GO:0005829">
    <property type="term" value="C:cytosol"/>
    <property type="evidence" value="ECO:0007669"/>
    <property type="project" value="TreeGrafter"/>
</dbReference>
<proteinExistence type="inferred from homology"/>
<feature type="binding site" evidence="8">
    <location>
        <position position="147"/>
    </location>
    <ligand>
        <name>substrate</name>
    </ligand>
</feature>
<evidence type="ECO:0000313" key="11">
    <source>
        <dbReference type="Proteomes" id="UP000034430"/>
    </source>
</evidence>
<dbReference type="EMBL" id="LBTU01000013">
    <property type="protein sequence ID" value="KKQ47263.1"/>
    <property type="molecule type" value="Genomic_DNA"/>
</dbReference>
<evidence type="ECO:0000256" key="8">
    <source>
        <dbReference type="HAMAP-Rule" id="MF_00197"/>
    </source>
</evidence>
<feature type="active site" evidence="9">
    <location>
        <position position="73"/>
    </location>
</feature>
<feature type="binding site" evidence="8">
    <location>
        <position position="12"/>
    </location>
    <ligand>
        <name>substrate</name>
    </ligand>
</feature>
<dbReference type="AlphaFoldDB" id="A0A0G0HVV0"/>
<comment type="subunit">
    <text evidence="8">Homodimer.</text>
</comment>